<proteinExistence type="predicted"/>
<evidence type="ECO:0000313" key="1">
    <source>
        <dbReference type="EMBL" id="MPC92864.1"/>
    </source>
</evidence>
<name>A0A5B7JKR4_PORTR</name>
<dbReference type="Proteomes" id="UP000324222">
    <property type="component" value="Unassembled WGS sequence"/>
</dbReference>
<protein>
    <submittedName>
        <fullName evidence="1">Uncharacterized protein</fullName>
    </submittedName>
</protein>
<organism evidence="1 2">
    <name type="scientific">Portunus trituberculatus</name>
    <name type="common">Swimming crab</name>
    <name type="synonym">Neptunus trituberculatus</name>
    <dbReference type="NCBI Taxonomy" id="210409"/>
    <lineage>
        <taxon>Eukaryota</taxon>
        <taxon>Metazoa</taxon>
        <taxon>Ecdysozoa</taxon>
        <taxon>Arthropoda</taxon>
        <taxon>Crustacea</taxon>
        <taxon>Multicrustacea</taxon>
        <taxon>Malacostraca</taxon>
        <taxon>Eumalacostraca</taxon>
        <taxon>Eucarida</taxon>
        <taxon>Decapoda</taxon>
        <taxon>Pleocyemata</taxon>
        <taxon>Brachyura</taxon>
        <taxon>Eubrachyura</taxon>
        <taxon>Portunoidea</taxon>
        <taxon>Portunidae</taxon>
        <taxon>Portuninae</taxon>
        <taxon>Portunus</taxon>
    </lineage>
</organism>
<evidence type="ECO:0000313" key="2">
    <source>
        <dbReference type="Proteomes" id="UP000324222"/>
    </source>
</evidence>
<reference evidence="1 2" key="1">
    <citation type="submission" date="2019-05" db="EMBL/GenBank/DDBJ databases">
        <title>Another draft genome of Portunus trituberculatus and its Hox gene families provides insights of decapod evolution.</title>
        <authorList>
            <person name="Jeong J.-H."/>
            <person name="Song I."/>
            <person name="Kim S."/>
            <person name="Choi T."/>
            <person name="Kim D."/>
            <person name="Ryu S."/>
            <person name="Kim W."/>
        </authorList>
    </citation>
    <scope>NUCLEOTIDE SEQUENCE [LARGE SCALE GENOMIC DNA]</scope>
    <source>
        <tissue evidence="1">Muscle</tissue>
    </source>
</reference>
<dbReference type="EMBL" id="VSRR010092772">
    <property type="protein sequence ID" value="MPC92864.1"/>
    <property type="molecule type" value="Genomic_DNA"/>
</dbReference>
<keyword evidence="2" id="KW-1185">Reference proteome</keyword>
<accession>A0A5B7JKR4</accession>
<gene>
    <name evidence="1" type="ORF">E2C01_087976</name>
</gene>
<sequence>MGPLTRAAATGVRNICTKHDTTQPHLKPLKLKIRLLSTLFLASTDDLDYAKASFSPLPPARHPTRLSLPCYTSPREICTYDMTWH</sequence>
<dbReference type="AlphaFoldDB" id="A0A5B7JKR4"/>
<comment type="caution">
    <text evidence="1">The sequence shown here is derived from an EMBL/GenBank/DDBJ whole genome shotgun (WGS) entry which is preliminary data.</text>
</comment>